<comment type="pathway">
    <text evidence="1">Porphyrin-containing compound metabolism; protoporphyrin-IX biosynthesis; protoporphyrinogen-IX from coproporphyrinogen-III (O2 route): step 1/1.</text>
</comment>
<dbReference type="HOGENOM" id="CLU_026169_0_1_1"/>
<dbReference type="STRING" id="32264.T1K3R2"/>
<comment type="similarity">
    <text evidence="2">Belongs to the aerobic coproporphyrinogen-III oxidase family.</text>
</comment>
<evidence type="ECO:0000313" key="8">
    <source>
        <dbReference type="EnsemblMetazoa" id="tetur04g09527.1"/>
    </source>
</evidence>
<gene>
    <name evidence="8" type="primary">107359782</name>
</gene>
<evidence type="ECO:0000256" key="5">
    <source>
        <dbReference type="ARBA" id="ARBA00023002"/>
    </source>
</evidence>
<name>T1K3R2_TETUR</name>
<dbReference type="SUPFAM" id="SSF102886">
    <property type="entry name" value="Coproporphyrinogen III oxidase"/>
    <property type="match status" value="1"/>
</dbReference>
<dbReference type="GO" id="GO:0005737">
    <property type="term" value="C:cytoplasm"/>
    <property type="evidence" value="ECO:0007669"/>
    <property type="project" value="TreeGrafter"/>
</dbReference>
<dbReference type="NCBIfam" id="NF003727">
    <property type="entry name" value="PRK05330.1"/>
    <property type="match status" value="1"/>
</dbReference>
<dbReference type="GO" id="GO:0006782">
    <property type="term" value="P:protoporphyrinogen IX biosynthetic process"/>
    <property type="evidence" value="ECO:0007669"/>
    <property type="project" value="UniProtKB-UniPathway"/>
</dbReference>
<dbReference type="EC" id="1.3.3.3" evidence="4"/>
<organism evidence="8 9">
    <name type="scientific">Tetranychus urticae</name>
    <name type="common">Two-spotted spider mite</name>
    <dbReference type="NCBI Taxonomy" id="32264"/>
    <lineage>
        <taxon>Eukaryota</taxon>
        <taxon>Metazoa</taxon>
        <taxon>Ecdysozoa</taxon>
        <taxon>Arthropoda</taxon>
        <taxon>Chelicerata</taxon>
        <taxon>Arachnida</taxon>
        <taxon>Acari</taxon>
        <taxon>Acariformes</taxon>
        <taxon>Trombidiformes</taxon>
        <taxon>Prostigmata</taxon>
        <taxon>Eleutherengona</taxon>
        <taxon>Raphignathae</taxon>
        <taxon>Tetranychoidea</taxon>
        <taxon>Tetranychidae</taxon>
        <taxon>Tetranychus</taxon>
    </lineage>
</organism>
<evidence type="ECO:0000256" key="2">
    <source>
        <dbReference type="ARBA" id="ARBA00010644"/>
    </source>
</evidence>
<sequence length="344" mass="39491">MDPVDQNLTSDFFMAEPISSLDELKANPTSVRSIFEVFILKIQKKFCLALEAFEKKSSDSTPASSFIADRWLRKEGGGGISCVLQDGQVFEKAGVNVSVVTGKLSKEAVAQMKKQHKDIQLDEGRELPFFAAGISSVIHPKNPHVPTVHFNYRYFEIEGQHGTEWWFGGGTDLTPYTYDEDTFRHFHRSLKTACDAHDTSYYPKFKAECDDYFFIKHRGERRGVGGIFFDDLNKPSLNDCFNFIQSCAETVIPCYIPIVEKNYLKPYQPDNRRWQLLRRGRYVEFNLVYDRGTKFGFFTPGARIESILISLPLHASWEYMHQPVNGSDEDKLMSVLKEPKDWVC</sequence>
<dbReference type="Gene3D" id="3.40.1500.10">
    <property type="entry name" value="Coproporphyrinogen III oxidase, aerobic"/>
    <property type="match status" value="1"/>
</dbReference>
<dbReference type="InterPro" id="IPR036406">
    <property type="entry name" value="Coprogen_oxidase_aer_sf"/>
</dbReference>
<dbReference type="Proteomes" id="UP000015104">
    <property type="component" value="Unassembled WGS sequence"/>
</dbReference>
<keyword evidence="7" id="KW-0627">Porphyrin biosynthesis</keyword>
<evidence type="ECO:0000313" key="9">
    <source>
        <dbReference type="Proteomes" id="UP000015104"/>
    </source>
</evidence>
<dbReference type="KEGG" id="tut:107359782"/>
<keyword evidence="6" id="KW-0350">Heme biosynthesis</keyword>
<dbReference type="GO" id="GO:0004109">
    <property type="term" value="F:coproporphyrinogen oxidase activity"/>
    <property type="evidence" value="ECO:0007669"/>
    <property type="project" value="UniProtKB-EC"/>
</dbReference>
<evidence type="ECO:0000256" key="3">
    <source>
        <dbReference type="ARBA" id="ARBA00011738"/>
    </source>
</evidence>
<dbReference type="PANTHER" id="PTHR10755:SF0">
    <property type="entry name" value="OXYGEN-DEPENDENT COPROPORPHYRINOGEN-III OXIDASE, MITOCHONDRIAL"/>
    <property type="match status" value="1"/>
</dbReference>
<dbReference type="EMBL" id="CAEY01001371">
    <property type="status" value="NOT_ANNOTATED_CDS"/>
    <property type="molecule type" value="Genomic_DNA"/>
</dbReference>
<dbReference type="OrthoDB" id="15318at2759"/>
<dbReference type="AlphaFoldDB" id="T1K3R2"/>
<dbReference type="PIRSF" id="PIRSF000166">
    <property type="entry name" value="Coproporphyri_ox"/>
    <property type="match status" value="1"/>
</dbReference>
<dbReference type="OMA" id="VHANWRY"/>
<proteinExistence type="inferred from homology"/>
<dbReference type="EnsemblMetazoa" id="tetur04g09527.1">
    <property type="protein sequence ID" value="tetur04g09527.1"/>
    <property type="gene ID" value="tetur04g09527"/>
</dbReference>
<dbReference type="eggNOG" id="KOG1518">
    <property type="taxonomic scope" value="Eukaryota"/>
</dbReference>
<reference evidence="9" key="1">
    <citation type="submission" date="2011-08" db="EMBL/GenBank/DDBJ databases">
        <authorList>
            <person name="Rombauts S."/>
        </authorList>
    </citation>
    <scope>NUCLEOTIDE SEQUENCE</scope>
    <source>
        <strain evidence="9">London</strain>
    </source>
</reference>
<dbReference type="InterPro" id="IPR001260">
    <property type="entry name" value="Coprogen_oxidase_aer"/>
</dbReference>
<accession>T1K3R2</accession>
<dbReference type="UniPathway" id="UPA00251">
    <property type="reaction ID" value="UER00322"/>
</dbReference>
<dbReference type="PRINTS" id="PR00073">
    <property type="entry name" value="COPRGNOXDASE"/>
</dbReference>
<dbReference type="Pfam" id="PF01218">
    <property type="entry name" value="Coprogen_oxidas"/>
    <property type="match status" value="1"/>
</dbReference>
<keyword evidence="5" id="KW-0560">Oxidoreductase</keyword>
<reference evidence="8" key="2">
    <citation type="submission" date="2015-06" db="UniProtKB">
        <authorList>
            <consortium name="EnsemblMetazoa"/>
        </authorList>
    </citation>
    <scope>IDENTIFICATION</scope>
</reference>
<evidence type="ECO:0000256" key="7">
    <source>
        <dbReference type="ARBA" id="ARBA00023244"/>
    </source>
</evidence>
<evidence type="ECO:0000256" key="4">
    <source>
        <dbReference type="ARBA" id="ARBA00012869"/>
    </source>
</evidence>
<evidence type="ECO:0000256" key="6">
    <source>
        <dbReference type="ARBA" id="ARBA00023133"/>
    </source>
</evidence>
<evidence type="ECO:0000256" key="1">
    <source>
        <dbReference type="ARBA" id="ARBA00005168"/>
    </source>
</evidence>
<protein>
    <recommendedName>
        <fullName evidence="4">coproporphyrinogen oxidase</fullName>
        <ecNumber evidence="4">1.3.3.3</ecNumber>
    </recommendedName>
</protein>
<comment type="subunit">
    <text evidence="3">Homodimer.</text>
</comment>
<dbReference type="FunFam" id="3.40.1500.10:FF:000002">
    <property type="entry name" value="oxygen-dependent coproporphyrinogen-III oxidase, mitochondrial"/>
    <property type="match status" value="1"/>
</dbReference>
<keyword evidence="9" id="KW-1185">Reference proteome</keyword>
<dbReference type="PANTHER" id="PTHR10755">
    <property type="entry name" value="COPROPORPHYRINOGEN III OXIDASE, MITOCHONDRIAL"/>
    <property type="match status" value="1"/>
</dbReference>